<feature type="compositionally biased region" description="Polar residues" evidence="10">
    <location>
        <begin position="109"/>
        <end position="119"/>
    </location>
</feature>
<evidence type="ECO:0000313" key="13">
    <source>
        <dbReference type="Proteomes" id="UP000756132"/>
    </source>
</evidence>
<feature type="compositionally biased region" description="Low complexity" evidence="10">
    <location>
        <begin position="462"/>
        <end position="481"/>
    </location>
</feature>
<keyword evidence="13" id="KW-1185">Reference proteome</keyword>
<keyword evidence="3" id="KW-0677">Repeat</keyword>
<evidence type="ECO:0000256" key="1">
    <source>
        <dbReference type="ARBA" id="ARBA00004123"/>
    </source>
</evidence>
<feature type="compositionally biased region" description="Basic and acidic residues" evidence="10">
    <location>
        <begin position="397"/>
        <end position="414"/>
    </location>
</feature>
<feature type="compositionally biased region" description="Polar residues" evidence="10">
    <location>
        <begin position="1"/>
        <end position="11"/>
    </location>
</feature>
<feature type="compositionally biased region" description="Low complexity" evidence="10">
    <location>
        <begin position="26"/>
        <end position="43"/>
    </location>
</feature>
<dbReference type="GO" id="GO:0000978">
    <property type="term" value="F:RNA polymerase II cis-regulatory region sequence-specific DNA binding"/>
    <property type="evidence" value="ECO:0007669"/>
    <property type="project" value="TreeGrafter"/>
</dbReference>
<dbReference type="GO" id="GO:0045893">
    <property type="term" value="P:positive regulation of DNA-templated transcription"/>
    <property type="evidence" value="ECO:0007669"/>
    <property type="project" value="UniProtKB-ARBA"/>
</dbReference>
<dbReference type="FunFam" id="3.30.160.60:FF:001666">
    <property type="entry name" value="MDS1 and EVI1 complex locus"/>
    <property type="match status" value="1"/>
</dbReference>
<dbReference type="OrthoDB" id="8117402at2759"/>
<dbReference type="RefSeq" id="XP_047761412.1">
    <property type="nucleotide sequence ID" value="XM_047904008.1"/>
</dbReference>
<feature type="compositionally biased region" description="Polar residues" evidence="10">
    <location>
        <begin position="416"/>
        <end position="430"/>
    </location>
</feature>
<dbReference type="GeneID" id="71984738"/>
<dbReference type="InterPro" id="IPR036236">
    <property type="entry name" value="Znf_C2H2_sf"/>
</dbReference>
<evidence type="ECO:0000256" key="8">
    <source>
        <dbReference type="ARBA" id="ARBA00023242"/>
    </source>
</evidence>
<dbReference type="GO" id="GO:0005654">
    <property type="term" value="C:nucleoplasm"/>
    <property type="evidence" value="ECO:0007669"/>
    <property type="project" value="TreeGrafter"/>
</dbReference>
<dbReference type="PROSITE" id="PS50157">
    <property type="entry name" value="ZINC_FINGER_C2H2_2"/>
    <property type="match status" value="3"/>
</dbReference>
<dbReference type="PROSITE" id="PS00028">
    <property type="entry name" value="ZINC_FINGER_C2H2_1"/>
    <property type="match status" value="2"/>
</dbReference>
<dbReference type="SMART" id="SM00355">
    <property type="entry name" value="ZnF_C2H2"/>
    <property type="match status" value="3"/>
</dbReference>
<evidence type="ECO:0000256" key="4">
    <source>
        <dbReference type="ARBA" id="ARBA00022771"/>
    </source>
</evidence>
<evidence type="ECO:0000256" key="5">
    <source>
        <dbReference type="ARBA" id="ARBA00022833"/>
    </source>
</evidence>
<evidence type="ECO:0000256" key="6">
    <source>
        <dbReference type="ARBA" id="ARBA00023015"/>
    </source>
</evidence>
<keyword evidence="4 9" id="KW-0863">Zinc-finger</keyword>
<feature type="compositionally biased region" description="Low complexity" evidence="10">
    <location>
        <begin position="598"/>
        <end position="610"/>
    </location>
</feature>
<feature type="region of interest" description="Disordered" evidence="10">
    <location>
        <begin position="1"/>
        <end position="189"/>
    </location>
</feature>
<evidence type="ECO:0000313" key="12">
    <source>
        <dbReference type="EMBL" id="UJO17046.1"/>
    </source>
</evidence>
<evidence type="ECO:0000256" key="10">
    <source>
        <dbReference type="SAM" id="MobiDB-lite"/>
    </source>
</evidence>
<reference evidence="12" key="2">
    <citation type="journal article" date="2022" name="Microb. Genom.">
        <title>A chromosome-scale genome assembly of the tomato pathogen Cladosporium fulvum reveals a compartmentalized genome architecture and the presence of a dispensable chromosome.</title>
        <authorList>
            <person name="Zaccaron A.Z."/>
            <person name="Chen L.H."/>
            <person name="Samaras A."/>
            <person name="Stergiopoulos I."/>
        </authorList>
    </citation>
    <scope>NUCLEOTIDE SEQUENCE</scope>
    <source>
        <strain evidence="12">Race5_Kim</strain>
    </source>
</reference>
<proteinExistence type="predicted"/>
<feature type="region of interest" description="Disordered" evidence="10">
    <location>
        <begin position="239"/>
        <end position="283"/>
    </location>
</feature>
<dbReference type="PANTHER" id="PTHR24399">
    <property type="entry name" value="ZINC FINGER AND BTB DOMAIN-CONTAINING"/>
    <property type="match status" value="1"/>
</dbReference>
<accession>A0A9Q8LG76</accession>
<keyword evidence="8" id="KW-0539">Nucleus</keyword>
<dbReference type="Pfam" id="PF00096">
    <property type="entry name" value="zf-C2H2"/>
    <property type="match status" value="2"/>
</dbReference>
<dbReference type="GO" id="GO:0008270">
    <property type="term" value="F:zinc ion binding"/>
    <property type="evidence" value="ECO:0007669"/>
    <property type="project" value="UniProtKB-KW"/>
</dbReference>
<dbReference type="FunFam" id="3.30.160.60:FF:001732">
    <property type="entry name" value="Zgc:162936"/>
    <property type="match status" value="1"/>
</dbReference>
<evidence type="ECO:0000256" key="2">
    <source>
        <dbReference type="ARBA" id="ARBA00022723"/>
    </source>
</evidence>
<keyword evidence="5" id="KW-0862">Zinc</keyword>
<evidence type="ECO:0000256" key="9">
    <source>
        <dbReference type="PROSITE-ProRule" id="PRU00042"/>
    </source>
</evidence>
<dbReference type="SUPFAM" id="SSF57667">
    <property type="entry name" value="beta-beta-alpha zinc fingers"/>
    <property type="match status" value="2"/>
</dbReference>
<feature type="compositionally biased region" description="Polar residues" evidence="10">
    <location>
        <begin position="158"/>
        <end position="174"/>
    </location>
</feature>
<keyword evidence="7" id="KW-0804">Transcription</keyword>
<feature type="domain" description="C2H2-type" evidence="11">
    <location>
        <begin position="284"/>
        <end position="311"/>
    </location>
</feature>
<feature type="compositionally biased region" description="Polar residues" evidence="10">
    <location>
        <begin position="587"/>
        <end position="597"/>
    </location>
</feature>
<gene>
    <name evidence="12" type="ORF">CLAFUR5_04860</name>
</gene>
<evidence type="ECO:0000256" key="7">
    <source>
        <dbReference type="ARBA" id="ARBA00023163"/>
    </source>
</evidence>
<feature type="domain" description="C2H2-type" evidence="11">
    <location>
        <begin position="312"/>
        <end position="339"/>
    </location>
</feature>
<evidence type="ECO:0000259" key="11">
    <source>
        <dbReference type="PROSITE" id="PS50157"/>
    </source>
</evidence>
<dbReference type="EMBL" id="CP090166">
    <property type="protein sequence ID" value="UJO17046.1"/>
    <property type="molecule type" value="Genomic_DNA"/>
</dbReference>
<dbReference type="Gene3D" id="3.30.160.60">
    <property type="entry name" value="Classic Zinc Finger"/>
    <property type="match status" value="3"/>
</dbReference>
<organism evidence="12 13">
    <name type="scientific">Passalora fulva</name>
    <name type="common">Tomato leaf mold</name>
    <name type="synonym">Cladosporium fulvum</name>
    <dbReference type="NCBI Taxonomy" id="5499"/>
    <lineage>
        <taxon>Eukaryota</taxon>
        <taxon>Fungi</taxon>
        <taxon>Dikarya</taxon>
        <taxon>Ascomycota</taxon>
        <taxon>Pezizomycotina</taxon>
        <taxon>Dothideomycetes</taxon>
        <taxon>Dothideomycetidae</taxon>
        <taxon>Mycosphaerellales</taxon>
        <taxon>Mycosphaerellaceae</taxon>
        <taxon>Fulvia</taxon>
    </lineage>
</organism>
<dbReference type="Proteomes" id="UP000756132">
    <property type="component" value="Chromosome 4"/>
</dbReference>
<dbReference type="AlphaFoldDB" id="A0A9Q8LG76"/>
<keyword evidence="2" id="KW-0479">Metal-binding</keyword>
<dbReference type="GO" id="GO:0001227">
    <property type="term" value="F:DNA-binding transcription repressor activity, RNA polymerase II-specific"/>
    <property type="evidence" value="ECO:0007669"/>
    <property type="project" value="TreeGrafter"/>
</dbReference>
<feature type="domain" description="C2H2-type" evidence="11">
    <location>
        <begin position="340"/>
        <end position="370"/>
    </location>
</feature>
<comment type="subcellular location">
    <subcellularLocation>
        <location evidence="1">Nucleus</location>
    </subcellularLocation>
</comment>
<dbReference type="GO" id="GO:0005694">
    <property type="term" value="C:chromosome"/>
    <property type="evidence" value="ECO:0007669"/>
    <property type="project" value="UniProtKB-ARBA"/>
</dbReference>
<evidence type="ECO:0000256" key="3">
    <source>
        <dbReference type="ARBA" id="ARBA00022737"/>
    </source>
</evidence>
<dbReference type="InterPro" id="IPR013087">
    <property type="entry name" value="Znf_C2H2_type"/>
</dbReference>
<feature type="compositionally biased region" description="Acidic residues" evidence="10">
    <location>
        <begin position="374"/>
        <end position="396"/>
    </location>
</feature>
<name>A0A9Q8LG76_PASFU</name>
<feature type="compositionally biased region" description="Polar residues" evidence="10">
    <location>
        <begin position="517"/>
        <end position="528"/>
    </location>
</feature>
<feature type="region of interest" description="Disordered" evidence="10">
    <location>
        <begin position="355"/>
        <end position="615"/>
    </location>
</feature>
<reference evidence="12" key="1">
    <citation type="submission" date="2021-12" db="EMBL/GenBank/DDBJ databases">
        <authorList>
            <person name="Zaccaron A."/>
            <person name="Stergiopoulos I."/>
        </authorList>
    </citation>
    <scope>NUCLEOTIDE SEQUENCE</scope>
    <source>
        <strain evidence="12">Race5_Kim</strain>
    </source>
</reference>
<keyword evidence="6" id="KW-0805">Transcription regulation</keyword>
<dbReference type="PANTHER" id="PTHR24399:SF70">
    <property type="entry name" value="C2H2-TYPE DOMAIN-CONTAINING PROTEIN"/>
    <property type="match status" value="1"/>
</dbReference>
<sequence length="675" mass="72322">MAATTRATTPSYPAEPFVSLEGAPRTPTSLSSTAGPTSTSAGPEIPNLLRAQSQQQADPTRLSLSPKSLDKTRLSPGRLASLPLTGAAAMAEMKRRKQQAHAHAQQQAEQNSRQTSPNPAAQALHSLIGAGGMSRAADAPAPKLSEPLRTVAEHIQLPDNNAQTGSDDQISPVSLGSFGTLESSAGANAGNSNAAMAATANNQNAASGQQFVAEPDEMNDANNYQDSNRNLAVPDQQGDKAISFSYPGPPPQQDDNQQGGPSRGMSLPGYGQGSPKSPASNKRHKCPYCSTDFTRHHNLKSHLLTHSQEKPYVCQTCQARFRRLHDLKRHTKLHTGERPHTCDKCGRRFARGDALARHNKGPGGCAGRRSSFGGDDEFGDDGGMEGIEYDDDEGNDEQGRRVSEPNRKRQHLETPQDPNRQIYRQHSTTYPPAHTQAMRGSMGPPQVVHPGSNSTTSPREMSGQPSPAGGSSIGSYYGSGQVFAEPGVMTQSPKPLSPGQPPDQQRLSVGEQGGMRNRSTSLTTQFQQAHFGRQPGSGGGRTPPMQNAQFPPGHAPPSNILPPLGAGNPQRQPSSMPGAPNMHGHQQAPTAAINSNPGSHSSHGRSSGSSMRDMMQNPEDIWGYVRQLESRFSRMQDEYELRISRMQDELISLKGQVSQMSNAGSYTSNMDRPYP</sequence>
<protein>
    <submittedName>
        <fullName evidence="12">C2H2 finger domain transcription factor crzA</fullName>
    </submittedName>
</protein>
<feature type="compositionally biased region" description="Polar residues" evidence="10">
    <location>
        <begin position="50"/>
        <end position="66"/>
    </location>
</feature>
<dbReference type="KEGG" id="ffu:CLAFUR5_04860"/>